<feature type="non-terminal residue" evidence="2">
    <location>
        <position position="1"/>
    </location>
</feature>
<proteinExistence type="predicted"/>
<keyword evidence="1" id="KW-1133">Transmembrane helix</keyword>
<dbReference type="AlphaFoldDB" id="A0ABD2PQI4"/>
<keyword evidence="1" id="KW-0812">Transmembrane</keyword>
<keyword evidence="3" id="KW-1185">Reference proteome</keyword>
<reference evidence="2 3" key="1">
    <citation type="submission" date="2024-11" db="EMBL/GenBank/DDBJ databases">
        <title>Adaptive evolution of stress response genes in parasites aligns with host niche diversity.</title>
        <authorList>
            <person name="Hahn C."/>
            <person name="Resl P."/>
        </authorList>
    </citation>
    <scope>NUCLEOTIDE SEQUENCE [LARGE SCALE GENOMIC DNA]</scope>
    <source>
        <strain evidence="2">EGGRZ-B1_66</strain>
        <tissue evidence="2">Body</tissue>
    </source>
</reference>
<evidence type="ECO:0000256" key="1">
    <source>
        <dbReference type="SAM" id="Phobius"/>
    </source>
</evidence>
<evidence type="ECO:0000313" key="2">
    <source>
        <dbReference type="EMBL" id="KAL3309313.1"/>
    </source>
</evidence>
<dbReference type="EMBL" id="JBJKFK010004055">
    <property type="protein sequence ID" value="KAL3309313.1"/>
    <property type="molecule type" value="Genomic_DNA"/>
</dbReference>
<name>A0ABD2PQI4_9PLAT</name>
<organism evidence="2 3">
    <name type="scientific">Cichlidogyrus casuarinus</name>
    <dbReference type="NCBI Taxonomy" id="1844966"/>
    <lineage>
        <taxon>Eukaryota</taxon>
        <taxon>Metazoa</taxon>
        <taxon>Spiralia</taxon>
        <taxon>Lophotrochozoa</taxon>
        <taxon>Platyhelminthes</taxon>
        <taxon>Monogenea</taxon>
        <taxon>Monopisthocotylea</taxon>
        <taxon>Dactylogyridea</taxon>
        <taxon>Ancyrocephalidae</taxon>
        <taxon>Cichlidogyrus</taxon>
    </lineage>
</organism>
<gene>
    <name evidence="2" type="ORF">Ciccas_012142</name>
</gene>
<accession>A0ABD2PQI4</accession>
<feature type="transmembrane region" description="Helical" evidence="1">
    <location>
        <begin position="190"/>
        <end position="215"/>
    </location>
</feature>
<protein>
    <submittedName>
        <fullName evidence="2">Uncharacterized protein</fullName>
    </submittedName>
</protein>
<evidence type="ECO:0000313" key="3">
    <source>
        <dbReference type="Proteomes" id="UP001626550"/>
    </source>
</evidence>
<comment type="caution">
    <text evidence="2">The sequence shown here is derived from an EMBL/GenBank/DDBJ whole genome shotgun (WGS) entry which is preliminary data.</text>
</comment>
<dbReference type="Proteomes" id="UP001626550">
    <property type="component" value="Unassembled WGS sequence"/>
</dbReference>
<sequence length="276" mass="31754">ATSDNVQWSLDNLIRTVQFVRLHEVNHFEALRSHQPWEARDQLSLVKVRLARSDRLLSREIGKLLHQLEGESLARVTSFIAAIMSEYTEVEASVASLLAMTQQALTARQTLPSTDHQIAQLVEQQVELMRHHLNPVVGPRIPQLDSLVSPQILLDHIDLLQQLEPRQEKKSDDSQVVMKKRVKRAAAERAGLPMLGMIALLGSCSVCLVGTAFAVRSAMRQWERKKNLQKMPVQVRQYDYSDEEEQEMEFDEFLDAPEWNRTRCGFYNPADKYFRH</sequence>
<keyword evidence="1" id="KW-0472">Membrane</keyword>